<sequence>MVKMYVIGHVEETDQTFADEDDFMIEKPRLEIEVSEELKVQDLCIAVLTFKNPLDMPLTNCELTVVGPGLMRDKHIKIRESVPAEGVFSCQIQFKPRIPGQQRKIIAEFDSRELYDNNGSKSVTVIE</sequence>
<name>A0AAV2RGV1_MEGNR</name>
<comment type="similarity">
    <text evidence="1">Belongs to the transglutaminase superfamily. Transglutaminase family.</text>
</comment>
<gene>
    <name evidence="3" type="ORF">MNOR_LOCUS24181</name>
</gene>
<dbReference type="InterPro" id="IPR036238">
    <property type="entry name" value="Transglutaminase_C_sf"/>
</dbReference>
<dbReference type="Pfam" id="PF00927">
    <property type="entry name" value="Transglut_C"/>
    <property type="match status" value="1"/>
</dbReference>
<dbReference type="InterPro" id="IPR008958">
    <property type="entry name" value="Transglutaminase_C"/>
</dbReference>
<dbReference type="InterPro" id="IPR013783">
    <property type="entry name" value="Ig-like_fold"/>
</dbReference>
<dbReference type="GO" id="GO:0003810">
    <property type="term" value="F:protein-glutamine gamma-glutamyltransferase activity"/>
    <property type="evidence" value="ECO:0007669"/>
    <property type="project" value="InterPro"/>
</dbReference>
<dbReference type="Gene3D" id="2.60.40.10">
    <property type="entry name" value="Immunoglobulins"/>
    <property type="match status" value="1"/>
</dbReference>
<keyword evidence="4" id="KW-1185">Reference proteome</keyword>
<dbReference type="AlphaFoldDB" id="A0AAV2RGV1"/>
<organism evidence="3 4">
    <name type="scientific">Meganyctiphanes norvegica</name>
    <name type="common">Northern krill</name>
    <name type="synonym">Thysanopoda norvegica</name>
    <dbReference type="NCBI Taxonomy" id="48144"/>
    <lineage>
        <taxon>Eukaryota</taxon>
        <taxon>Metazoa</taxon>
        <taxon>Ecdysozoa</taxon>
        <taxon>Arthropoda</taxon>
        <taxon>Crustacea</taxon>
        <taxon>Multicrustacea</taxon>
        <taxon>Malacostraca</taxon>
        <taxon>Eumalacostraca</taxon>
        <taxon>Eucarida</taxon>
        <taxon>Euphausiacea</taxon>
        <taxon>Euphausiidae</taxon>
        <taxon>Meganyctiphanes</taxon>
    </lineage>
</organism>
<dbReference type="InterPro" id="IPR050779">
    <property type="entry name" value="Transglutaminase"/>
</dbReference>
<evidence type="ECO:0000313" key="3">
    <source>
        <dbReference type="EMBL" id="CAL4124030.1"/>
    </source>
</evidence>
<dbReference type="SUPFAM" id="SSF49309">
    <property type="entry name" value="Transglutaminase, two C-terminal domains"/>
    <property type="match status" value="1"/>
</dbReference>
<evidence type="ECO:0000259" key="2">
    <source>
        <dbReference type="Pfam" id="PF00927"/>
    </source>
</evidence>
<reference evidence="3 4" key="1">
    <citation type="submission" date="2024-05" db="EMBL/GenBank/DDBJ databases">
        <authorList>
            <person name="Wallberg A."/>
        </authorList>
    </citation>
    <scope>NUCLEOTIDE SEQUENCE [LARGE SCALE GENOMIC DNA]</scope>
</reference>
<protein>
    <recommendedName>
        <fullName evidence="2">Transglutaminase C-terminal domain-containing protein</fullName>
    </recommendedName>
</protein>
<dbReference type="Proteomes" id="UP001497623">
    <property type="component" value="Unassembled WGS sequence"/>
</dbReference>
<evidence type="ECO:0000313" key="4">
    <source>
        <dbReference type="Proteomes" id="UP001497623"/>
    </source>
</evidence>
<dbReference type="PANTHER" id="PTHR11590">
    <property type="entry name" value="PROTEIN-GLUTAMINE GAMMA-GLUTAMYLTRANSFERASE"/>
    <property type="match status" value="1"/>
</dbReference>
<dbReference type="FunFam" id="2.60.40.10:FF:000090">
    <property type="entry name" value="Protein-glutamine gamma-glutamyltransferase 2"/>
    <property type="match status" value="1"/>
</dbReference>
<proteinExistence type="inferred from homology"/>
<dbReference type="PANTHER" id="PTHR11590:SF40">
    <property type="entry name" value="HEMOCYTE PROTEIN-GLUTAMINE GAMMA-GLUTAMYLTRANSFERASE-LIKE PROTEIN"/>
    <property type="match status" value="1"/>
</dbReference>
<evidence type="ECO:0000256" key="1">
    <source>
        <dbReference type="ARBA" id="ARBA00005968"/>
    </source>
</evidence>
<accession>A0AAV2RGV1</accession>
<comment type="caution">
    <text evidence="3">The sequence shown here is derived from an EMBL/GenBank/DDBJ whole genome shotgun (WGS) entry which is preliminary data.</text>
</comment>
<feature type="domain" description="Transglutaminase C-terminal" evidence="2">
    <location>
        <begin position="28"/>
        <end position="125"/>
    </location>
</feature>
<dbReference type="EMBL" id="CAXKWB010021972">
    <property type="protein sequence ID" value="CAL4124030.1"/>
    <property type="molecule type" value="Genomic_DNA"/>
</dbReference>